<proteinExistence type="predicted"/>
<protein>
    <recommendedName>
        <fullName evidence="4">Lipoprotein</fullName>
    </recommendedName>
</protein>
<dbReference type="PROSITE" id="PS51257">
    <property type="entry name" value="PROKAR_LIPOPROTEIN"/>
    <property type="match status" value="1"/>
</dbReference>
<accession>A0A841Q5M7</accession>
<organism evidence="2 3">
    <name type="scientific">Salirhabdus euzebyi</name>
    <dbReference type="NCBI Taxonomy" id="394506"/>
    <lineage>
        <taxon>Bacteria</taxon>
        <taxon>Bacillati</taxon>
        <taxon>Bacillota</taxon>
        <taxon>Bacilli</taxon>
        <taxon>Bacillales</taxon>
        <taxon>Bacillaceae</taxon>
        <taxon>Salirhabdus</taxon>
    </lineage>
</organism>
<feature type="chain" id="PRO_5038628181" description="Lipoprotein" evidence="1">
    <location>
        <begin position="26"/>
        <end position="160"/>
    </location>
</feature>
<evidence type="ECO:0008006" key="4">
    <source>
        <dbReference type="Google" id="ProtNLM"/>
    </source>
</evidence>
<evidence type="ECO:0000256" key="1">
    <source>
        <dbReference type="SAM" id="SignalP"/>
    </source>
</evidence>
<dbReference type="Proteomes" id="UP000581688">
    <property type="component" value="Unassembled WGS sequence"/>
</dbReference>
<comment type="caution">
    <text evidence="2">The sequence shown here is derived from an EMBL/GenBank/DDBJ whole genome shotgun (WGS) entry which is preliminary data.</text>
</comment>
<name>A0A841Q5M7_9BACI</name>
<sequence length="160" mass="18101">MKKAIISLGFFLMLALVGCSNPVQDDLLSYVNDELIPISQLEVDAMDAYASVTGVNYTDDYTLYDVLEVTVLPNYEDFYEKLNLITPKTEEVKEIHDIYVEGVGEQYQALLTLRVAIETQSLDEVNAANEKLMSGTQKINDFRFQLQKLAGENDVELEDF</sequence>
<feature type="signal peptide" evidence="1">
    <location>
        <begin position="1"/>
        <end position="25"/>
    </location>
</feature>
<reference evidence="2 3" key="1">
    <citation type="submission" date="2020-08" db="EMBL/GenBank/DDBJ databases">
        <title>Genomic Encyclopedia of Type Strains, Phase IV (KMG-IV): sequencing the most valuable type-strain genomes for metagenomic binning, comparative biology and taxonomic classification.</title>
        <authorList>
            <person name="Goeker M."/>
        </authorList>
    </citation>
    <scope>NUCLEOTIDE SEQUENCE [LARGE SCALE GENOMIC DNA]</scope>
    <source>
        <strain evidence="2 3">DSM 19612</strain>
    </source>
</reference>
<keyword evidence="3" id="KW-1185">Reference proteome</keyword>
<dbReference type="AlphaFoldDB" id="A0A841Q5M7"/>
<evidence type="ECO:0000313" key="3">
    <source>
        <dbReference type="Proteomes" id="UP000581688"/>
    </source>
</evidence>
<dbReference type="EMBL" id="JACHGH010000005">
    <property type="protein sequence ID" value="MBB6453663.1"/>
    <property type="molecule type" value="Genomic_DNA"/>
</dbReference>
<keyword evidence="1" id="KW-0732">Signal</keyword>
<gene>
    <name evidence="2" type="ORF">HNQ94_002112</name>
</gene>
<dbReference type="RefSeq" id="WP_174495989.1">
    <property type="nucleotide sequence ID" value="NZ_CADDWK010000005.1"/>
</dbReference>
<evidence type="ECO:0000313" key="2">
    <source>
        <dbReference type="EMBL" id="MBB6453663.1"/>
    </source>
</evidence>